<dbReference type="Pfam" id="PF09603">
    <property type="entry name" value="Fib_succ_major"/>
    <property type="match status" value="1"/>
</dbReference>
<dbReference type="AlphaFoldDB" id="A0A212K4H9"/>
<reference evidence="2" key="1">
    <citation type="submission" date="2016-04" db="EMBL/GenBank/DDBJ databases">
        <authorList>
            <person name="Evans L.H."/>
            <person name="Alamgir A."/>
            <person name="Owens N."/>
            <person name="Weber N.D."/>
            <person name="Virtaneva K."/>
            <person name="Barbian K."/>
            <person name="Babar A."/>
            <person name="Rosenke K."/>
        </authorList>
    </citation>
    <scope>NUCLEOTIDE SEQUENCE</scope>
    <source>
        <strain evidence="2">86-1</strain>
    </source>
</reference>
<evidence type="ECO:0000259" key="1">
    <source>
        <dbReference type="Pfam" id="PF09603"/>
    </source>
</evidence>
<evidence type="ECO:0000313" key="2">
    <source>
        <dbReference type="EMBL" id="SBW06517.1"/>
    </source>
</evidence>
<feature type="domain" description="Fibrobacter succinogenes major paralogous" evidence="1">
    <location>
        <begin position="480"/>
        <end position="561"/>
    </location>
</feature>
<dbReference type="EMBL" id="FLUM01000003">
    <property type="protein sequence ID" value="SBW06517.1"/>
    <property type="molecule type" value="Genomic_DNA"/>
</dbReference>
<sequence>MMKKISPYIILILFILGFSCQDNDKSNDIVNKGNMKTVTLSLKLPGDMRKNTSSATKSMTEAQEQEVTTIDVLAFMNDGSGNYLYAYKSKGENISLNDGEGTFKVTLAEYYKSQVLIILANASDELSTVNIALDDNINSVLPFLVAGSDTEWDANNNNSGTLRNIPMYCKTEPTVINNTTSTLGTFDLTRMLARLDIRTKTGIANFQLVNACIFNRKNKGYIAYKDYYWDGTKVVMADVPEDATTTKLNDILYSTDASHQITQSIYTFEAKGVETRGEATAIIVGGYFDYPANSSKVTYYRIDIPTTSIRDFSGDILRNHLYDIEIQSVDDEGAETPENAFDGEIKISATITPWNLAKQNIMFEGQYNLTLDKATIDFKNHIEDQEIEISTTHPSGISISPIAYTDENVTGWLEIAQLSANKWKVSTNDDNYQAKRQAQITVTAGNMNYVVKVAQKGCGDNGTAELMEITENSAYYTHLYNGKCWMVENSREEKLLSGNEPGYASDKYGEGGTIVGPIPGTDNHQHYYTWEQSTLADNACPQGWHLPTQVEFNALISVVTAQPSTLGRFWIGSNYNNSMSGYYIKADNEWHDWSIRGYWWCSSIDNNSYYYSGNSNNISGPVLTSENNWLSVRCVKD</sequence>
<name>A0A212K4H9_9BACT</name>
<protein>
    <recommendedName>
        <fullName evidence="1">Fibrobacter succinogenes major paralogous domain-containing protein</fullName>
    </recommendedName>
</protein>
<dbReference type="InterPro" id="IPR011871">
    <property type="entry name" value="Fib_succ_major"/>
</dbReference>
<proteinExistence type="predicted"/>
<dbReference type="RefSeq" id="WP_296944127.1">
    <property type="nucleotide sequence ID" value="NZ_LT599032.1"/>
</dbReference>
<gene>
    <name evidence="2" type="ORF">KL86DYS1_31395</name>
</gene>
<accession>A0A212K4H9</accession>
<organism evidence="2">
    <name type="scientific">uncultured Dysgonomonas sp</name>
    <dbReference type="NCBI Taxonomy" id="206096"/>
    <lineage>
        <taxon>Bacteria</taxon>
        <taxon>Pseudomonadati</taxon>
        <taxon>Bacteroidota</taxon>
        <taxon>Bacteroidia</taxon>
        <taxon>Bacteroidales</taxon>
        <taxon>Dysgonomonadaceae</taxon>
        <taxon>Dysgonomonas</taxon>
        <taxon>environmental samples</taxon>
    </lineage>
</organism>
<dbReference type="PROSITE" id="PS51257">
    <property type="entry name" value="PROKAR_LIPOPROTEIN"/>
    <property type="match status" value="1"/>
</dbReference>